<feature type="compositionally biased region" description="Low complexity" evidence="1">
    <location>
        <begin position="476"/>
        <end position="488"/>
    </location>
</feature>
<feature type="region of interest" description="Disordered" evidence="1">
    <location>
        <begin position="18"/>
        <end position="39"/>
    </location>
</feature>
<reference evidence="3" key="1">
    <citation type="journal article" date="2021" name="Nat. Commun.">
        <title>Genetic determinants of endophytism in the Arabidopsis root mycobiome.</title>
        <authorList>
            <person name="Mesny F."/>
            <person name="Miyauchi S."/>
            <person name="Thiergart T."/>
            <person name="Pickel B."/>
            <person name="Atanasova L."/>
            <person name="Karlsson M."/>
            <person name="Huettel B."/>
            <person name="Barry K.W."/>
            <person name="Haridas S."/>
            <person name="Chen C."/>
            <person name="Bauer D."/>
            <person name="Andreopoulos W."/>
            <person name="Pangilinan J."/>
            <person name="LaButti K."/>
            <person name="Riley R."/>
            <person name="Lipzen A."/>
            <person name="Clum A."/>
            <person name="Drula E."/>
            <person name="Henrissat B."/>
            <person name="Kohler A."/>
            <person name="Grigoriev I.V."/>
            <person name="Martin F.M."/>
            <person name="Hacquard S."/>
        </authorList>
    </citation>
    <scope>NUCLEOTIDE SEQUENCE</scope>
    <source>
        <strain evidence="3">MPI-SDFR-AT-0073</strain>
    </source>
</reference>
<feature type="transmembrane region" description="Helical" evidence="2">
    <location>
        <begin position="92"/>
        <end position="116"/>
    </location>
</feature>
<gene>
    <name evidence="3" type="ORF">BKA67DRAFT_652778</name>
</gene>
<evidence type="ECO:0000256" key="2">
    <source>
        <dbReference type="SAM" id="Phobius"/>
    </source>
</evidence>
<feature type="compositionally biased region" description="Polar residues" evidence="1">
    <location>
        <begin position="416"/>
        <end position="429"/>
    </location>
</feature>
<sequence>MVDWTSILPPSVVADTVTPKDPELAPATNTTVPTTSGLNNGAPYLPSTAQLGGVPTPPIDNPISAVLTFLFLVAAAAHMVVFQIFKRRNHLFVFSAMMFAFSLIRALALVLRMAWASHETNVRLAIAAGILAQAGTILVFIINLFFAQRVLRGYHPNFGWSKPAGILFNFLFASVVISLMMIIVTTVQSFFTLDEATRERDHAVQLFGGTYLAVLAFLPIPIVVVSAIAPRKYVVEKFGTGRWRTKLFLLLFTSAIMSLGAGFRAGANFAPRPIDDPAWYHGRGPYYAFNYGLDLITTYLYLGVEFHKRFFVPNGAKGPGSYMSATSLPTEKARPAPADSTKPAMMQSADDGYGPSVETLASQHYSESAPSPTVYSSKMPITYVGYNDSSSSLKPGQKKSQQQQGRRLSKAHSRAQQRSNTSLYSQDTFVGSVDPGLMDTPPLTRTISGATEHIADEPPNLPPVPILPAAFEDMYGGSSSSSREGSGSYILENDSSRRTSGNSFAGARTAAAGGNRGSGSTSTDKRSSDVLSDMLQKMDSVRHSAGSHGKAASVERTSEGLRMWSPTWVDSADMSGAMDAGLLQQQQQQQQQRGRPHNPAAEEPPHIQQRRRSQHQSFELEVERSRPPHMQTQYQPQRQQQPQQEQAFDRQPQRRRPQSTDGSDQVGTSEDSSSYHTGESNGSTSDGTKSRPQTRQS</sequence>
<feature type="compositionally biased region" description="Low complexity" evidence="1">
    <location>
        <begin position="501"/>
        <end position="522"/>
    </location>
</feature>
<feature type="transmembrane region" description="Helical" evidence="2">
    <location>
        <begin position="203"/>
        <end position="226"/>
    </location>
</feature>
<dbReference type="RefSeq" id="XP_045963683.1">
    <property type="nucleotide sequence ID" value="XM_046106223.1"/>
</dbReference>
<feature type="transmembrane region" description="Helical" evidence="2">
    <location>
        <begin position="166"/>
        <end position="191"/>
    </location>
</feature>
<feature type="compositionally biased region" description="Low complexity" evidence="1">
    <location>
        <begin position="631"/>
        <end position="646"/>
    </location>
</feature>
<comment type="caution">
    <text evidence="3">The sequence shown here is derived from an EMBL/GenBank/DDBJ whole genome shotgun (WGS) entry which is preliminary data.</text>
</comment>
<feature type="transmembrane region" description="Helical" evidence="2">
    <location>
        <begin position="247"/>
        <end position="266"/>
    </location>
</feature>
<evidence type="ECO:0000256" key="1">
    <source>
        <dbReference type="SAM" id="MobiDB-lite"/>
    </source>
</evidence>
<feature type="transmembrane region" description="Helical" evidence="2">
    <location>
        <begin position="63"/>
        <end position="85"/>
    </location>
</feature>
<name>A0A9P9A2L7_9PEZI</name>
<feature type="compositionally biased region" description="Polar residues" evidence="1">
    <location>
        <begin position="359"/>
        <end position="373"/>
    </location>
</feature>
<feature type="compositionally biased region" description="Low complexity" evidence="1">
    <location>
        <begin position="389"/>
        <end position="406"/>
    </location>
</feature>
<dbReference type="EMBL" id="JAGPXC010000001">
    <property type="protein sequence ID" value="KAH6659552.1"/>
    <property type="molecule type" value="Genomic_DNA"/>
</dbReference>
<feature type="compositionally biased region" description="Polar residues" evidence="1">
    <location>
        <begin position="659"/>
        <end position="697"/>
    </location>
</feature>
<accession>A0A9P9A2L7</accession>
<dbReference type="Proteomes" id="UP000758603">
    <property type="component" value="Unassembled WGS sequence"/>
</dbReference>
<feature type="region of interest" description="Disordered" evidence="1">
    <location>
        <begin position="581"/>
        <end position="697"/>
    </location>
</feature>
<dbReference type="GeneID" id="70135114"/>
<dbReference type="PANTHER" id="PTHR35184:SF1">
    <property type="entry name" value="INTEGRAL MEMBRANE PROTEIN"/>
    <property type="match status" value="1"/>
</dbReference>
<feature type="region of interest" description="Disordered" evidence="1">
    <location>
        <begin position="386"/>
        <end position="445"/>
    </location>
</feature>
<feature type="region of interest" description="Disordered" evidence="1">
    <location>
        <begin position="323"/>
        <end position="373"/>
    </location>
</feature>
<keyword evidence="2" id="KW-0812">Transmembrane</keyword>
<feature type="compositionally biased region" description="Polar residues" evidence="1">
    <location>
        <begin position="27"/>
        <end position="39"/>
    </location>
</feature>
<feature type="transmembrane region" description="Helical" evidence="2">
    <location>
        <begin position="122"/>
        <end position="146"/>
    </location>
</feature>
<keyword evidence="2" id="KW-1133">Transmembrane helix</keyword>
<feature type="region of interest" description="Disordered" evidence="1">
    <location>
        <begin position="475"/>
        <end position="529"/>
    </location>
</feature>
<protein>
    <submittedName>
        <fullName evidence="3">Uncharacterized protein</fullName>
    </submittedName>
</protein>
<organism evidence="3 4">
    <name type="scientific">Truncatella angustata</name>
    <dbReference type="NCBI Taxonomy" id="152316"/>
    <lineage>
        <taxon>Eukaryota</taxon>
        <taxon>Fungi</taxon>
        <taxon>Dikarya</taxon>
        <taxon>Ascomycota</taxon>
        <taxon>Pezizomycotina</taxon>
        <taxon>Sordariomycetes</taxon>
        <taxon>Xylariomycetidae</taxon>
        <taxon>Amphisphaeriales</taxon>
        <taxon>Sporocadaceae</taxon>
        <taxon>Truncatella</taxon>
    </lineage>
</organism>
<keyword evidence="2" id="KW-0472">Membrane</keyword>
<evidence type="ECO:0000313" key="4">
    <source>
        <dbReference type="Proteomes" id="UP000758603"/>
    </source>
</evidence>
<dbReference type="PANTHER" id="PTHR35184">
    <property type="entry name" value="YALI0C10208P"/>
    <property type="match status" value="1"/>
</dbReference>
<proteinExistence type="predicted"/>
<keyword evidence="4" id="KW-1185">Reference proteome</keyword>
<evidence type="ECO:0000313" key="3">
    <source>
        <dbReference type="EMBL" id="KAH6659552.1"/>
    </source>
</evidence>
<dbReference type="AlphaFoldDB" id="A0A9P9A2L7"/>
<dbReference type="OrthoDB" id="3357002at2759"/>